<organism evidence="1 2">
    <name type="scientific">Solanum verrucosum</name>
    <dbReference type="NCBI Taxonomy" id="315347"/>
    <lineage>
        <taxon>Eukaryota</taxon>
        <taxon>Viridiplantae</taxon>
        <taxon>Streptophyta</taxon>
        <taxon>Embryophyta</taxon>
        <taxon>Tracheophyta</taxon>
        <taxon>Spermatophyta</taxon>
        <taxon>Magnoliopsida</taxon>
        <taxon>eudicotyledons</taxon>
        <taxon>Gunneridae</taxon>
        <taxon>Pentapetalae</taxon>
        <taxon>asterids</taxon>
        <taxon>lamiids</taxon>
        <taxon>Solanales</taxon>
        <taxon>Solanaceae</taxon>
        <taxon>Solanoideae</taxon>
        <taxon>Solaneae</taxon>
        <taxon>Solanum</taxon>
    </lineage>
</organism>
<dbReference type="Proteomes" id="UP001234989">
    <property type="component" value="Chromosome 9"/>
</dbReference>
<evidence type="ECO:0000313" key="2">
    <source>
        <dbReference type="Proteomes" id="UP001234989"/>
    </source>
</evidence>
<protein>
    <submittedName>
        <fullName evidence="1">Uncharacterized protein</fullName>
    </submittedName>
</protein>
<gene>
    <name evidence="1" type="ORF">MTR67_038489</name>
</gene>
<keyword evidence="2" id="KW-1185">Reference proteome</keyword>
<accession>A0AAF0UGX6</accession>
<proteinExistence type="predicted"/>
<dbReference type="EMBL" id="CP133620">
    <property type="protein sequence ID" value="WMV45104.1"/>
    <property type="molecule type" value="Genomic_DNA"/>
</dbReference>
<sequence length="71" mass="7541">MITSGLKTVAGAAKAATNAAKAAGCRGSLVGPNKKFSFSYRKKVVEDWIHRARTGGLELCSTQVEAKWDSI</sequence>
<reference evidence="1" key="1">
    <citation type="submission" date="2023-08" db="EMBL/GenBank/DDBJ databases">
        <title>A de novo genome assembly of Solanum verrucosum Schlechtendal, a Mexican diploid species geographically isolated from the other diploid A-genome species in potato relatives.</title>
        <authorList>
            <person name="Hosaka K."/>
        </authorList>
    </citation>
    <scope>NUCLEOTIDE SEQUENCE</scope>
    <source>
        <tissue evidence="1">Young leaves</tissue>
    </source>
</reference>
<evidence type="ECO:0000313" key="1">
    <source>
        <dbReference type="EMBL" id="WMV45104.1"/>
    </source>
</evidence>
<name>A0AAF0UGX6_SOLVR</name>
<dbReference type="AlphaFoldDB" id="A0AAF0UGX6"/>